<dbReference type="EMBL" id="MHWM01000025">
    <property type="protein sequence ID" value="OHB08469.1"/>
    <property type="molecule type" value="Genomic_DNA"/>
</dbReference>
<organism evidence="1 2">
    <name type="scientific">Candidatus Zambryskibacteria bacterium RIFCSPLOWO2_02_FULL_39_14</name>
    <dbReference type="NCBI Taxonomy" id="1802769"/>
    <lineage>
        <taxon>Bacteria</taxon>
        <taxon>Candidatus Zambryskiibacteriota</taxon>
    </lineage>
</organism>
<reference evidence="1 2" key="1">
    <citation type="journal article" date="2016" name="Nat. Commun.">
        <title>Thousands of microbial genomes shed light on interconnected biogeochemical processes in an aquifer system.</title>
        <authorList>
            <person name="Anantharaman K."/>
            <person name="Brown C.T."/>
            <person name="Hug L.A."/>
            <person name="Sharon I."/>
            <person name="Castelle C.J."/>
            <person name="Probst A.J."/>
            <person name="Thomas B.C."/>
            <person name="Singh A."/>
            <person name="Wilkins M.J."/>
            <person name="Karaoz U."/>
            <person name="Brodie E.L."/>
            <person name="Williams K.H."/>
            <person name="Hubbard S.S."/>
            <person name="Banfield J.F."/>
        </authorList>
    </citation>
    <scope>NUCLEOTIDE SEQUENCE [LARGE SCALE GENOMIC DNA]</scope>
</reference>
<sequence>MTKKIRRKNFLASEGRSLATGLQGQLTAEEWLYLYGQIKDDLVGAQTDIFASFETNIRNRYKVLVMDTVAL</sequence>
<name>A0A1G2UGA3_9BACT</name>
<dbReference type="AlphaFoldDB" id="A0A1G2UGA3"/>
<gene>
    <name evidence="1" type="ORF">A3I86_00230</name>
</gene>
<evidence type="ECO:0000313" key="1">
    <source>
        <dbReference type="EMBL" id="OHB08469.1"/>
    </source>
</evidence>
<proteinExistence type="predicted"/>
<evidence type="ECO:0000313" key="2">
    <source>
        <dbReference type="Proteomes" id="UP000177096"/>
    </source>
</evidence>
<accession>A0A1G2UGA3</accession>
<comment type="caution">
    <text evidence="1">The sequence shown here is derived from an EMBL/GenBank/DDBJ whole genome shotgun (WGS) entry which is preliminary data.</text>
</comment>
<protein>
    <submittedName>
        <fullName evidence="1">Uncharacterized protein</fullName>
    </submittedName>
</protein>
<dbReference type="Proteomes" id="UP000177096">
    <property type="component" value="Unassembled WGS sequence"/>
</dbReference>